<evidence type="ECO:0000256" key="1">
    <source>
        <dbReference type="SAM" id="MobiDB-lite"/>
    </source>
</evidence>
<feature type="compositionally biased region" description="Polar residues" evidence="1">
    <location>
        <begin position="116"/>
        <end position="125"/>
    </location>
</feature>
<name>A0A367LMN4_9HYPO</name>
<feature type="compositionally biased region" description="Pro residues" evidence="1">
    <location>
        <begin position="145"/>
        <end position="156"/>
    </location>
</feature>
<feature type="region of interest" description="Disordered" evidence="1">
    <location>
        <begin position="328"/>
        <end position="348"/>
    </location>
</feature>
<gene>
    <name evidence="2" type="ORF">L249_3588</name>
</gene>
<dbReference type="Proteomes" id="UP000253664">
    <property type="component" value="Unassembled WGS sequence"/>
</dbReference>
<feature type="region of interest" description="Disordered" evidence="1">
    <location>
        <begin position="107"/>
        <end position="161"/>
    </location>
</feature>
<accession>A0A367LMN4</accession>
<protein>
    <submittedName>
        <fullName evidence="2">Uncharacterized protein</fullName>
    </submittedName>
</protein>
<evidence type="ECO:0000313" key="3">
    <source>
        <dbReference type="Proteomes" id="UP000253664"/>
    </source>
</evidence>
<dbReference type="AlphaFoldDB" id="A0A367LMN4"/>
<organism evidence="2 3">
    <name type="scientific">Ophiocordyceps polyrhachis-furcata BCC 54312</name>
    <dbReference type="NCBI Taxonomy" id="1330021"/>
    <lineage>
        <taxon>Eukaryota</taxon>
        <taxon>Fungi</taxon>
        <taxon>Dikarya</taxon>
        <taxon>Ascomycota</taxon>
        <taxon>Pezizomycotina</taxon>
        <taxon>Sordariomycetes</taxon>
        <taxon>Hypocreomycetidae</taxon>
        <taxon>Hypocreales</taxon>
        <taxon>Ophiocordycipitaceae</taxon>
        <taxon>Ophiocordyceps</taxon>
    </lineage>
</organism>
<comment type="caution">
    <text evidence="2">The sequence shown here is derived from an EMBL/GenBank/DDBJ whole genome shotgun (WGS) entry which is preliminary data.</text>
</comment>
<proteinExistence type="predicted"/>
<keyword evidence="3" id="KW-1185">Reference proteome</keyword>
<dbReference type="EMBL" id="LKCN02000002">
    <property type="protein sequence ID" value="RCI15647.1"/>
    <property type="molecule type" value="Genomic_DNA"/>
</dbReference>
<reference evidence="2 3" key="1">
    <citation type="journal article" date="2015" name="BMC Genomics">
        <title>Insights from the genome of Ophiocordyceps polyrhachis-furcata to pathogenicity and host specificity in insect fungi.</title>
        <authorList>
            <person name="Wichadakul D."/>
            <person name="Kobmoo N."/>
            <person name="Ingsriswang S."/>
            <person name="Tangphatsornruang S."/>
            <person name="Chantasingh D."/>
            <person name="Luangsa-ard J.J."/>
            <person name="Eurwilaichitr L."/>
        </authorList>
    </citation>
    <scope>NUCLEOTIDE SEQUENCE [LARGE SCALE GENOMIC DNA]</scope>
    <source>
        <strain evidence="2 3">BCC 54312</strain>
    </source>
</reference>
<feature type="compositionally biased region" description="Basic and acidic residues" evidence="1">
    <location>
        <begin position="328"/>
        <end position="344"/>
    </location>
</feature>
<evidence type="ECO:0000313" key="2">
    <source>
        <dbReference type="EMBL" id="RCI15647.1"/>
    </source>
</evidence>
<sequence length="418" mass="46741">MLAGPSPSALCLSLSAFCAENPAIIHHIIDYSHHNDICSGRNFPSSDSNTHSTPSTSILCLPLTHTDPSLTMPTTAAADEDINQSDLAQVLLATRCSAELHNCHAEENKLPPPWKPNSTNSSQNFPPCSTPSTPRPPLKPRLRIHPPPLRQRPPLLPKKSRQESYLLPARENLSRAATAIRRLILQPFLNIVSPSVVSPRENYSFNASRNVNTTRRRLLNTYRDTPTMRSRRGYIKFPSSIRPSPSQCRLMSLLPWHVRVGSARCHLRRSPVAIFVARPLPMRDAASETDTAYRSNCGPTQNMTRKGKKAIQKVEDKTNPAYRIHLRRSVERRDTNGADPESRGTHGHAAPRWITCWDRNTSYAPKAKVCLAGGAPVTTRTAPISTRAEKEHHLPPRHRFSKLAAMRSQQQLRCAQRL</sequence>